<dbReference type="AlphaFoldDB" id="A0A6N3CRK7"/>
<sequence length="199" mass="24206">MELLEKESIDFYLERDWTVLRYAFFKEEEYDGLTSHQEAVLEFLNYSNRLCVARSWRISERLLVVSKKICAQKLYEFREEKVNYTDIRFFDKMKEYPIYVNKEMMKAKRITPESFWAEDGIYRASFLDAPQGAAGTEEEFNQLNDRLFPDKDHLHIYLWNNEFTNYYNNGRYWNGAYVWSVYDEKRKRFTVFDAILVLD</sequence>
<organism evidence="1">
    <name type="scientific">Enterococcus faecium</name>
    <name type="common">Streptococcus faecium</name>
    <dbReference type="NCBI Taxonomy" id="1352"/>
    <lineage>
        <taxon>Bacteria</taxon>
        <taxon>Bacillati</taxon>
        <taxon>Bacillota</taxon>
        <taxon>Bacilli</taxon>
        <taxon>Lactobacillales</taxon>
        <taxon>Enterococcaceae</taxon>
        <taxon>Enterococcus</taxon>
    </lineage>
</organism>
<protein>
    <submittedName>
        <fullName evidence="1">Uncharacterized protein</fullName>
    </submittedName>
</protein>
<reference evidence="1" key="1">
    <citation type="submission" date="2019-11" db="EMBL/GenBank/DDBJ databases">
        <authorList>
            <person name="Feng L."/>
        </authorList>
    </citation>
    <scope>NUCLEOTIDE SEQUENCE</scope>
    <source>
        <strain evidence="1">EFaeciumLFYP64</strain>
    </source>
</reference>
<gene>
    <name evidence="1" type="ORF">EFLFYP64_01519</name>
</gene>
<dbReference type="EMBL" id="CACRTQ010000038">
    <property type="protein sequence ID" value="VYU18194.1"/>
    <property type="molecule type" value="Genomic_DNA"/>
</dbReference>
<proteinExistence type="predicted"/>
<dbReference type="RefSeq" id="WP_148411593.1">
    <property type="nucleotide sequence ID" value="NZ_CACRTQ010000038.1"/>
</dbReference>
<evidence type="ECO:0000313" key="1">
    <source>
        <dbReference type="EMBL" id="VYU18194.1"/>
    </source>
</evidence>
<name>A0A6N3CRK7_ENTFC</name>
<accession>A0A6N3CRK7</accession>